<organism evidence="2 3">
    <name type="scientific">Heligmosomoides polygyrus</name>
    <name type="common">Parasitic roundworm</name>
    <dbReference type="NCBI Taxonomy" id="6339"/>
    <lineage>
        <taxon>Eukaryota</taxon>
        <taxon>Metazoa</taxon>
        <taxon>Ecdysozoa</taxon>
        <taxon>Nematoda</taxon>
        <taxon>Chromadorea</taxon>
        <taxon>Rhabditida</taxon>
        <taxon>Rhabditina</taxon>
        <taxon>Rhabditomorpha</taxon>
        <taxon>Strongyloidea</taxon>
        <taxon>Heligmosomidae</taxon>
        <taxon>Heligmosomoides</taxon>
    </lineage>
</organism>
<evidence type="ECO:0000313" key="2">
    <source>
        <dbReference type="Proteomes" id="UP000050761"/>
    </source>
</evidence>
<evidence type="ECO:0000313" key="3">
    <source>
        <dbReference type="WBParaSite" id="HPBE_0001731001-mRNA-1"/>
    </source>
</evidence>
<protein>
    <submittedName>
        <fullName evidence="3">Endo/exonuclease/phosphatase domain-containing protein</fullName>
    </submittedName>
</protein>
<reference evidence="1 2" key="1">
    <citation type="submission" date="2018-11" db="EMBL/GenBank/DDBJ databases">
        <authorList>
            <consortium name="Pathogen Informatics"/>
        </authorList>
    </citation>
    <scope>NUCLEOTIDE SEQUENCE [LARGE SCALE GENOMIC DNA]</scope>
</reference>
<keyword evidence="2" id="KW-1185">Reference proteome</keyword>
<sequence length="185" mass="20312">MTICTYNANTLASEAVVEDLMIQARKIKCDIIGLTETRRHHPLHAACDYGEELFLGTFDSRGVGGVGVLVNTHLAMSIDWYKSLTSHIGRLRLKQCGYMPALTVLVYLLQHPAATMKRSKVFTGPPSSGHECRRKNITSEPMVWSDASKVKGGLISSCQPKPSTGDRTTASFAQGSAFRVKERMP</sequence>
<name>A0A183G6I0_HELPZ</name>
<dbReference type="AlphaFoldDB" id="A0A183G6I0"/>
<dbReference type="SUPFAM" id="SSF56219">
    <property type="entry name" value="DNase I-like"/>
    <property type="match status" value="1"/>
</dbReference>
<evidence type="ECO:0000313" key="1">
    <source>
        <dbReference type="EMBL" id="VDP08517.1"/>
    </source>
</evidence>
<dbReference type="EMBL" id="UZAH01029929">
    <property type="protein sequence ID" value="VDP08517.1"/>
    <property type="molecule type" value="Genomic_DNA"/>
</dbReference>
<reference evidence="3" key="2">
    <citation type="submission" date="2019-09" db="UniProtKB">
        <authorList>
            <consortium name="WormBaseParasite"/>
        </authorList>
    </citation>
    <scope>IDENTIFICATION</scope>
</reference>
<accession>A0A3P8A3X6</accession>
<dbReference type="WBParaSite" id="HPBE_0001731001-mRNA-1">
    <property type="protein sequence ID" value="HPBE_0001731001-mRNA-1"/>
    <property type="gene ID" value="HPBE_0001731001"/>
</dbReference>
<accession>A0A183G6I0</accession>
<proteinExistence type="predicted"/>
<dbReference type="Proteomes" id="UP000050761">
    <property type="component" value="Unassembled WGS sequence"/>
</dbReference>
<gene>
    <name evidence="1" type="ORF">HPBE_LOCUS17309</name>
</gene>
<dbReference type="InterPro" id="IPR036691">
    <property type="entry name" value="Endo/exonu/phosph_ase_sf"/>
</dbReference>